<dbReference type="Proteomes" id="UP001224775">
    <property type="component" value="Unassembled WGS sequence"/>
</dbReference>
<evidence type="ECO:0000313" key="2">
    <source>
        <dbReference type="EMBL" id="KAK1733490.1"/>
    </source>
</evidence>
<organism evidence="2 3">
    <name type="scientific">Skeletonema marinoi</name>
    <dbReference type="NCBI Taxonomy" id="267567"/>
    <lineage>
        <taxon>Eukaryota</taxon>
        <taxon>Sar</taxon>
        <taxon>Stramenopiles</taxon>
        <taxon>Ochrophyta</taxon>
        <taxon>Bacillariophyta</taxon>
        <taxon>Coscinodiscophyceae</taxon>
        <taxon>Thalassiosirophycidae</taxon>
        <taxon>Thalassiosirales</taxon>
        <taxon>Skeletonemataceae</taxon>
        <taxon>Skeletonema</taxon>
        <taxon>Skeletonema marinoi-dohrnii complex</taxon>
    </lineage>
</organism>
<reference evidence="2" key="1">
    <citation type="submission" date="2023-06" db="EMBL/GenBank/DDBJ databases">
        <title>Survivors Of The Sea: Transcriptome response of Skeletonema marinoi to long-term dormancy.</title>
        <authorList>
            <person name="Pinder M.I.M."/>
            <person name="Kourtchenko O."/>
            <person name="Robertson E.K."/>
            <person name="Larsson T."/>
            <person name="Maumus F."/>
            <person name="Osuna-Cruz C.M."/>
            <person name="Vancaester E."/>
            <person name="Stenow R."/>
            <person name="Vandepoele K."/>
            <person name="Ploug H."/>
            <person name="Bruchert V."/>
            <person name="Godhe A."/>
            <person name="Topel M."/>
        </authorList>
    </citation>
    <scope>NUCLEOTIDE SEQUENCE</scope>
    <source>
        <strain evidence="2">R05AC</strain>
    </source>
</reference>
<evidence type="ECO:0000313" key="3">
    <source>
        <dbReference type="Proteomes" id="UP001224775"/>
    </source>
</evidence>
<feature type="compositionally biased region" description="Polar residues" evidence="1">
    <location>
        <begin position="1"/>
        <end position="15"/>
    </location>
</feature>
<dbReference type="AlphaFoldDB" id="A0AAD8XU32"/>
<dbReference type="Gene3D" id="3.40.50.150">
    <property type="entry name" value="Vaccinia Virus protein VP39"/>
    <property type="match status" value="1"/>
</dbReference>
<name>A0AAD8XU32_9STRA</name>
<protein>
    <recommendedName>
        <fullName evidence="4">DOT1 domain-containing protein</fullName>
    </recommendedName>
</protein>
<feature type="region of interest" description="Disordered" evidence="1">
    <location>
        <begin position="92"/>
        <end position="128"/>
    </location>
</feature>
<proteinExistence type="predicted"/>
<accession>A0AAD8XU32</accession>
<comment type="caution">
    <text evidence="2">The sequence shown here is derived from an EMBL/GenBank/DDBJ whole genome shotgun (WGS) entry which is preliminary data.</text>
</comment>
<feature type="compositionally biased region" description="Basic and acidic residues" evidence="1">
    <location>
        <begin position="97"/>
        <end position="122"/>
    </location>
</feature>
<evidence type="ECO:0000256" key="1">
    <source>
        <dbReference type="SAM" id="MobiDB-lite"/>
    </source>
</evidence>
<dbReference type="EMBL" id="JATAAI010000048">
    <property type="protein sequence ID" value="KAK1733490.1"/>
    <property type="molecule type" value="Genomic_DNA"/>
</dbReference>
<dbReference type="InterPro" id="IPR029063">
    <property type="entry name" value="SAM-dependent_MTases_sf"/>
</dbReference>
<keyword evidence="3" id="KW-1185">Reference proteome</keyword>
<gene>
    <name evidence="2" type="ORF">QTG54_015778</name>
</gene>
<evidence type="ECO:0008006" key="4">
    <source>
        <dbReference type="Google" id="ProtNLM"/>
    </source>
</evidence>
<sequence>MKTSIGNRATQSCCRSRTKRVSKSEQDERKRLIDVQKTLQCNALAMGIQSSELMCPSPSWSLSNIKRCMKHNETQMQRLKWRLAKAKWRLSKAKARHSSEGEGKKDLSRPKSSRTFDDNLHERHSRMFPRKEDSLLPSKEYMLVGNNIVRSTRKHPPRVLKRYSNFKRLEFNGVDGVSIMGELTNSSLLKITYSLQVYTDLDRRSRLIDGGHGLGDALFSFAQYPGCPCVGIELERVLQWCSLYNLREITKVALKHEATPDLSNADEGVLKVVIPPVIEFIHGDMYTTRFHPLLLIRCLST</sequence>
<feature type="region of interest" description="Disordered" evidence="1">
    <location>
        <begin position="1"/>
        <end position="28"/>
    </location>
</feature>